<gene>
    <name evidence="1" type="ORF">DICVIV_02036</name>
</gene>
<dbReference type="Proteomes" id="UP000053766">
    <property type="component" value="Unassembled WGS sequence"/>
</dbReference>
<dbReference type="PANTHER" id="PTHR34401:SF6">
    <property type="entry name" value="DUF19 DOMAIN-CONTAINING PROTEIN"/>
    <property type="match status" value="1"/>
</dbReference>
<reference evidence="1 2" key="1">
    <citation type="submission" date="2013-11" db="EMBL/GenBank/DDBJ databases">
        <title>Draft genome of the bovine lungworm Dictyocaulus viviparus.</title>
        <authorList>
            <person name="Mitreva M."/>
        </authorList>
    </citation>
    <scope>NUCLEOTIDE SEQUENCE [LARGE SCALE GENOMIC DNA]</scope>
    <source>
        <strain evidence="1 2">HannoverDv2000</strain>
    </source>
</reference>
<keyword evidence="2" id="KW-1185">Reference proteome</keyword>
<reference evidence="2" key="2">
    <citation type="journal article" date="2016" name="Sci. Rep.">
        <title>Dictyocaulus viviparus genome, variome and transcriptome elucidate lungworm biology and support future intervention.</title>
        <authorList>
            <person name="McNulty S.N."/>
            <person name="Strube C."/>
            <person name="Rosa B.A."/>
            <person name="Martin J.C."/>
            <person name="Tyagi R."/>
            <person name="Choi Y.J."/>
            <person name="Wang Q."/>
            <person name="Hallsworth Pepin K."/>
            <person name="Zhang X."/>
            <person name="Ozersky P."/>
            <person name="Wilson R.K."/>
            <person name="Sternberg P.W."/>
            <person name="Gasser R.B."/>
            <person name="Mitreva M."/>
        </authorList>
    </citation>
    <scope>NUCLEOTIDE SEQUENCE [LARGE SCALE GENOMIC DNA]</scope>
    <source>
        <strain evidence="2">HannoverDv2000</strain>
    </source>
</reference>
<evidence type="ECO:0000313" key="1">
    <source>
        <dbReference type="EMBL" id="KJH51725.1"/>
    </source>
</evidence>
<evidence type="ECO:0000313" key="2">
    <source>
        <dbReference type="Proteomes" id="UP000053766"/>
    </source>
</evidence>
<organism evidence="1 2">
    <name type="scientific">Dictyocaulus viviparus</name>
    <name type="common">Bovine lungworm</name>
    <dbReference type="NCBI Taxonomy" id="29172"/>
    <lineage>
        <taxon>Eukaryota</taxon>
        <taxon>Metazoa</taxon>
        <taxon>Ecdysozoa</taxon>
        <taxon>Nematoda</taxon>
        <taxon>Chromadorea</taxon>
        <taxon>Rhabditida</taxon>
        <taxon>Rhabditina</taxon>
        <taxon>Rhabditomorpha</taxon>
        <taxon>Strongyloidea</taxon>
        <taxon>Metastrongylidae</taxon>
        <taxon>Dictyocaulus</taxon>
    </lineage>
</organism>
<accession>A0A0D8Y4T9</accession>
<dbReference type="OrthoDB" id="5774418at2759"/>
<protein>
    <submittedName>
        <fullName evidence="1">Uncharacterized protein</fullName>
    </submittedName>
</protein>
<dbReference type="AlphaFoldDB" id="A0A0D8Y4T9"/>
<dbReference type="PANTHER" id="PTHR34401">
    <property type="entry name" value="PROTEIN CBG12388-RELATED"/>
    <property type="match status" value="1"/>
</dbReference>
<name>A0A0D8Y4T9_DICVI</name>
<sequence>MAFSTAEVVSQGADIILRSRIVGQTVRQCSCVEQRECIEEMKNQARECSVPCFAEFKAITNRPDELKRCFDEKDDILQGFLSCFEHKVEGCVATRMGPRIPKTNIQALFSIGEHRIVNQSSTIQSIIAPIKHIVNAAGEFAKCIKNCFLAKNAHGFCFDRFNCQPLIGEKKAKASFRQCTKEVNWKREAGEFCDCSVNAGVSDLKQFCAMFHLMSKKAGGRTRS</sequence>
<proteinExistence type="predicted"/>
<dbReference type="EMBL" id="KN716177">
    <property type="protein sequence ID" value="KJH51725.1"/>
    <property type="molecule type" value="Genomic_DNA"/>
</dbReference>